<reference evidence="1" key="1">
    <citation type="submission" date="2023-05" db="EMBL/GenBank/DDBJ databases">
        <authorList>
            <person name="Stuckert A."/>
        </authorList>
    </citation>
    <scope>NUCLEOTIDE SEQUENCE</scope>
</reference>
<keyword evidence="2" id="KW-1185">Reference proteome</keyword>
<feature type="non-terminal residue" evidence="1">
    <location>
        <position position="61"/>
    </location>
</feature>
<proteinExistence type="predicted"/>
<accession>A0ABN9DC27</accession>
<name>A0ABN9DC27_9NEOB</name>
<sequence length="61" mass="6995">MIPYCRGPHELSVRPLISANDTGQEGVNMRGNQRVNCVLCVCFPLYAHYFVWLCYAEPYKA</sequence>
<dbReference type="EMBL" id="CATNWA010014214">
    <property type="protein sequence ID" value="CAI9569136.1"/>
    <property type="molecule type" value="Genomic_DNA"/>
</dbReference>
<dbReference type="Proteomes" id="UP001162483">
    <property type="component" value="Unassembled WGS sequence"/>
</dbReference>
<protein>
    <submittedName>
        <fullName evidence="1">Uncharacterized protein</fullName>
    </submittedName>
</protein>
<gene>
    <name evidence="1" type="ORF">SPARVUS_LOCUS6868503</name>
</gene>
<organism evidence="1 2">
    <name type="scientific">Staurois parvus</name>
    <dbReference type="NCBI Taxonomy" id="386267"/>
    <lineage>
        <taxon>Eukaryota</taxon>
        <taxon>Metazoa</taxon>
        <taxon>Chordata</taxon>
        <taxon>Craniata</taxon>
        <taxon>Vertebrata</taxon>
        <taxon>Euteleostomi</taxon>
        <taxon>Amphibia</taxon>
        <taxon>Batrachia</taxon>
        <taxon>Anura</taxon>
        <taxon>Neobatrachia</taxon>
        <taxon>Ranoidea</taxon>
        <taxon>Ranidae</taxon>
        <taxon>Staurois</taxon>
    </lineage>
</organism>
<evidence type="ECO:0000313" key="2">
    <source>
        <dbReference type="Proteomes" id="UP001162483"/>
    </source>
</evidence>
<comment type="caution">
    <text evidence="1">The sequence shown here is derived from an EMBL/GenBank/DDBJ whole genome shotgun (WGS) entry which is preliminary data.</text>
</comment>
<evidence type="ECO:0000313" key="1">
    <source>
        <dbReference type="EMBL" id="CAI9569136.1"/>
    </source>
</evidence>